<feature type="non-terminal residue" evidence="2">
    <location>
        <position position="1"/>
    </location>
</feature>
<dbReference type="AlphaFoldDB" id="A0AAD5CEH8"/>
<comment type="caution">
    <text evidence="2">The sequence shown here is derived from an EMBL/GenBank/DDBJ whole genome shotgun (WGS) entry which is preliminary data.</text>
</comment>
<sequence>PSLSYVNASSTLPFSPFPTYTRIYTQSHTVTHRERWGWGSRSESTPSPTFAIPPNRRPNSEPVAIHRTISVHHSSPPLKTLTLPESTNITFLPRTSLPFATYNHFPQFQPFIHLLHHSLNQVNISGSIAGDISGERDLK</sequence>
<dbReference type="EMBL" id="JAMZMK010008527">
    <property type="protein sequence ID" value="KAI7740063.1"/>
    <property type="molecule type" value="Genomic_DNA"/>
</dbReference>
<evidence type="ECO:0000256" key="1">
    <source>
        <dbReference type="SAM" id="MobiDB-lite"/>
    </source>
</evidence>
<dbReference type="Proteomes" id="UP001206925">
    <property type="component" value="Unassembled WGS sequence"/>
</dbReference>
<reference evidence="2" key="1">
    <citation type="submission" date="2022-06" db="EMBL/GenBank/DDBJ databases">
        <title>Uncovering the hologenomic basis of an extraordinary plant invasion.</title>
        <authorList>
            <person name="Bieker V.C."/>
            <person name="Martin M.D."/>
            <person name="Gilbert T."/>
            <person name="Hodgins K."/>
            <person name="Battlay P."/>
            <person name="Petersen B."/>
            <person name="Wilson J."/>
        </authorList>
    </citation>
    <scope>NUCLEOTIDE SEQUENCE</scope>
    <source>
        <strain evidence="2">AA19_3_7</strain>
        <tissue evidence="2">Leaf</tissue>
    </source>
</reference>
<evidence type="ECO:0000313" key="2">
    <source>
        <dbReference type="EMBL" id="KAI7740063.1"/>
    </source>
</evidence>
<proteinExistence type="predicted"/>
<gene>
    <name evidence="2" type="ORF">M8C21_022125</name>
</gene>
<keyword evidence="3" id="KW-1185">Reference proteome</keyword>
<evidence type="ECO:0000313" key="3">
    <source>
        <dbReference type="Proteomes" id="UP001206925"/>
    </source>
</evidence>
<name>A0AAD5CEH8_AMBAR</name>
<organism evidence="2 3">
    <name type="scientific">Ambrosia artemisiifolia</name>
    <name type="common">Common ragweed</name>
    <dbReference type="NCBI Taxonomy" id="4212"/>
    <lineage>
        <taxon>Eukaryota</taxon>
        <taxon>Viridiplantae</taxon>
        <taxon>Streptophyta</taxon>
        <taxon>Embryophyta</taxon>
        <taxon>Tracheophyta</taxon>
        <taxon>Spermatophyta</taxon>
        <taxon>Magnoliopsida</taxon>
        <taxon>eudicotyledons</taxon>
        <taxon>Gunneridae</taxon>
        <taxon>Pentapetalae</taxon>
        <taxon>asterids</taxon>
        <taxon>campanulids</taxon>
        <taxon>Asterales</taxon>
        <taxon>Asteraceae</taxon>
        <taxon>Asteroideae</taxon>
        <taxon>Heliantheae alliance</taxon>
        <taxon>Heliantheae</taxon>
        <taxon>Ambrosia</taxon>
    </lineage>
</organism>
<accession>A0AAD5CEH8</accession>
<protein>
    <submittedName>
        <fullName evidence="2">Uncharacterized protein</fullName>
    </submittedName>
</protein>
<feature type="region of interest" description="Disordered" evidence="1">
    <location>
        <begin position="36"/>
        <end position="59"/>
    </location>
</feature>